<accession>A0A382CU65</accession>
<keyword evidence="1" id="KW-0812">Transmembrane</keyword>
<feature type="transmembrane region" description="Helical" evidence="1">
    <location>
        <begin position="12"/>
        <end position="31"/>
    </location>
</feature>
<evidence type="ECO:0000256" key="1">
    <source>
        <dbReference type="SAM" id="Phobius"/>
    </source>
</evidence>
<reference evidence="2" key="1">
    <citation type="submission" date="2018-05" db="EMBL/GenBank/DDBJ databases">
        <authorList>
            <person name="Lanie J.A."/>
            <person name="Ng W.-L."/>
            <person name="Kazmierczak K.M."/>
            <person name="Andrzejewski T.M."/>
            <person name="Davidsen T.M."/>
            <person name="Wayne K.J."/>
            <person name="Tettelin H."/>
            <person name="Glass J.I."/>
            <person name="Rusch D."/>
            <person name="Podicherti R."/>
            <person name="Tsui H.-C.T."/>
            <person name="Winkler M.E."/>
        </authorList>
    </citation>
    <scope>NUCLEOTIDE SEQUENCE</scope>
</reference>
<sequence length="265" mass="29554">MRKSLSRNPNMLRTMIGIGMVLILVLAYAVYSNTVDSEYYGYKTTNESIQLQLQEEVEGEAKWRASTDEALTWINVTVSGASEGSTIRVEASGTEWYHSPLLGAPDAENFNCREWSEISESCTLGNVHEVPLENENLTIRGLVTLELPIDGLGYLQGEDLFSAEVDAQSLIEAHRNAVTWRVSVFDDDGIVNSQGIDLTVAVVTHEIVSVTEFKLDPIQESVYSFATLVGCFSLLLALPLMVYYSAMYKAKRNERIRDETPEPEQ</sequence>
<proteinExistence type="predicted"/>
<keyword evidence="1" id="KW-1133">Transmembrane helix</keyword>
<dbReference type="AlphaFoldDB" id="A0A382CU65"/>
<gene>
    <name evidence="2" type="ORF">METZ01_LOCUS182263</name>
</gene>
<protein>
    <submittedName>
        <fullName evidence="2">Uncharacterized protein</fullName>
    </submittedName>
</protein>
<organism evidence="2">
    <name type="scientific">marine metagenome</name>
    <dbReference type="NCBI Taxonomy" id="408172"/>
    <lineage>
        <taxon>unclassified sequences</taxon>
        <taxon>metagenomes</taxon>
        <taxon>ecological metagenomes</taxon>
    </lineage>
</organism>
<dbReference type="EMBL" id="UINC01036048">
    <property type="protein sequence ID" value="SVB29409.1"/>
    <property type="molecule type" value="Genomic_DNA"/>
</dbReference>
<keyword evidence="1" id="KW-0472">Membrane</keyword>
<evidence type="ECO:0000313" key="2">
    <source>
        <dbReference type="EMBL" id="SVB29409.1"/>
    </source>
</evidence>
<name>A0A382CU65_9ZZZZ</name>
<feature type="transmembrane region" description="Helical" evidence="1">
    <location>
        <begin position="222"/>
        <end position="246"/>
    </location>
</feature>